<comment type="caution">
    <text evidence="4">The sequence shown here is derived from an EMBL/GenBank/DDBJ whole genome shotgun (WGS) entry which is preliminary data.</text>
</comment>
<evidence type="ECO:0000256" key="1">
    <source>
        <dbReference type="ARBA" id="ARBA00023172"/>
    </source>
</evidence>
<name>A0A8J4ABJ0_9ACTN</name>
<dbReference type="InterPro" id="IPR011010">
    <property type="entry name" value="DNA_brk_join_enz"/>
</dbReference>
<dbReference type="EMBL" id="BOPO01000044">
    <property type="protein sequence ID" value="GIL27364.1"/>
    <property type="molecule type" value="Genomic_DNA"/>
</dbReference>
<feature type="region of interest" description="Disordered" evidence="2">
    <location>
        <begin position="1"/>
        <end position="21"/>
    </location>
</feature>
<dbReference type="Pfam" id="PF00589">
    <property type="entry name" value="Phage_integrase"/>
    <property type="match status" value="1"/>
</dbReference>
<gene>
    <name evidence="4" type="ORF">NUM_26180</name>
</gene>
<dbReference type="Proteomes" id="UP000614996">
    <property type="component" value="Unassembled WGS sequence"/>
</dbReference>
<proteinExistence type="predicted"/>
<dbReference type="Gene3D" id="1.10.443.10">
    <property type="entry name" value="Intergrase catalytic core"/>
    <property type="match status" value="1"/>
</dbReference>
<evidence type="ECO:0000313" key="5">
    <source>
        <dbReference type="Proteomes" id="UP000614996"/>
    </source>
</evidence>
<evidence type="ECO:0000256" key="2">
    <source>
        <dbReference type="SAM" id="MobiDB-lite"/>
    </source>
</evidence>
<dbReference type="SUPFAM" id="SSF56349">
    <property type="entry name" value="DNA breaking-rejoining enzymes"/>
    <property type="match status" value="1"/>
</dbReference>
<evidence type="ECO:0000313" key="4">
    <source>
        <dbReference type="EMBL" id="GIL27364.1"/>
    </source>
</evidence>
<dbReference type="GO" id="GO:0003677">
    <property type="term" value="F:DNA binding"/>
    <property type="evidence" value="ECO:0007669"/>
    <property type="project" value="InterPro"/>
</dbReference>
<dbReference type="InterPro" id="IPR002104">
    <property type="entry name" value="Integrase_catalytic"/>
</dbReference>
<keyword evidence="5" id="KW-1185">Reference proteome</keyword>
<protein>
    <recommendedName>
        <fullName evidence="3">Tyr recombinase domain-containing protein</fullName>
    </recommendedName>
</protein>
<feature type="domain" description="Tyr recombinase" evidence="3">
    <location>
        <begin position="1"/>
        <end position="74"/>
    </location>
</feature>
<keyword evidence="1" id="KW-0233">DNA recombination</keyword>
<reference evidence="5" key="1">
    <citation type="journal article" date="2021" name="Int. J. Syst. Evol. Microbiol.">
        <title>Actinocatenispora comari sp. nov., an endophytic actinomycete isolated from aerial parts of Comarum salesowianum.</title>
        <authorList>
            <person name="Oyunbileg N."/>
            <person name="Iizaka Y."/>
            <person name="Hamada M."/>
            <person name="Davaapurev B.O."/>
            <person name="Fukumoto A."/>
            <person name="Tsetseg B."/>
            <person name="Kato F."/>
            <person name="Tamura T."/>
            <person name="Batkhuu J."/>
            <person name="Anzai Y."/>
        </authorList>
    </citation>
    <scope>NUCLEOTIDE SEQUENCE [LARGE SCALE GENOMIC DNA]</scope>
    <source>
        <strain evidence="5">NUM-2625</strain>
    </source>
</reference>
<sequence>MGTANILPARPAASQVRCQPKPGQSHLRHAFATFLLTGGVELRTVMELLGHSTIRLTADTYGHVLPATARGASDVMDGLLRRGNG</sequence>
<accession>A0A8J4ABJ0</accession>
<dbReference type="GO" id="GO:0015074">
    <property type="term" value="P:DNA integration"/>
    <property type="evidence" value="ECO:0007669"/>
    <property type="project" value="InterPro"/>
</dbReference>
<dbReference type="AlphaFoldDB" id="A0A8J4ABJ0"/>
<organism evidence="4 5">
    <name type="scientific">Actinocatenispora comari</name>
    <dbReference type="NCBI Taxonomy" id="2807577"/>
    <lineage>
        <taxon>Bacteria</taxon>
        <taxon>Bacillati</taxon>
        <taxon>Actinomycetota</taxon>
        <taxon>Actinomycetes</taxon>
        <taxon>Micromonosporales</taxon>
        <taxon>Micromonosporaceae</taxon>
        <taxon>Actinocatenispora</taxon>
    </lineage>
</organism>
<dbReference type="InterPro" id="IPR013762">
    <property type="entry name" value="Integrase-like_cat_sf"/>
</dbReference>
<evidence type="ECO:0000259" key="3">
    <source>
        <dbReference type="PROSITE" id="PS51898"/>
    </source>
</evidence>
<dbReference type="PROSITE" id="PS51898">
    <property type="entry name" value="TYR_RECOMBINASE"/>
    <property type="match status" value="1"/>
</dbReference>
<dbReference type="RefSeq" id="WP_207125120.1">
    <property type="nucleotide sequence ID" value="NZ_BOPO01000044.1"/>
</dbReference>
<dbReference type="GO" id="GO:0006310">
    <property type="term" value="P:DNA recombination"/>
    <property type="evidence" value="ECO:0007669"/>
    <property type="project" value="UniProtKB-KW"/>
</dbReference>